<dbReference type="Proteomes" id="UP000064893">
    <property type="component" value="Chromosome"/>
</dbReference>
<keyword evidence="2" id="KW-1185">Reference proteome</keyword>
<dbReference type="AlphaFoldDB" id="A0A0S2HV21"/>
<reference evidence="1 2" key="1">
    <citation type="submission" date="2015-11" db="EMBL/GenBank/DDBJ databases">
        <title>Description and complete genome sequence of a novel strain predominating in hypersaline microbial mats and representing a new family of the Bacteriodetes phylum.</title>
        <authorList>
            <person name="Spring S."/>
            <person name="Bunk B."/>
            <person name="Sproer C."/>
            <person name="Klenk H.-P."/>
        </authorList>
    </citation>
    <scope>NUCLEOTIDE SEQUENCE [LARGE SCALE GENOMIC DNA]</scope>
    <source>
        <strain evidence="1 2">L21-Spi-D4</strain>
    </source>
</reference>
<dbReference type="OrthoDB" id="1350307at2"/>
<evidence type="ECO:0000313" key="2">
    <source>
        <dbReference type="Proteomes" id="UP000064893"/>
    </source>
</evidence>
<proteinExistence type="predicted"/>
<gene>
    <name evidence="1" type="ORF">L21SP5_00207</name>
</gene>
<dbReference type="EMBL" id="CP013118">
    <property type="protein sequence ID" value="ALO13887.1"/>
    <property type="molecule type" value="Genomic_DNA"/>
</dbReference>
<dbReference type="KEGG" id="blq:L21SP5_00207"/>
<organism evidence="1 2">
    <name type="scientific">Salinivirga cyanobacteriivorans</name>
    <dbReference type="NCBI Taxonomy" id="1307839"/>
    <lineage>
        <taxon>Bacteria</taxon>
        <taxon>Pseudomonadati</taxon>
        <taxon>Bacteroidota</taxon>
        <taxon>Bacteroidia</taxon>
        <taxon>Bacteroidales</taxon>
        <taxon>Salinivirgaceae</taxon>
        <taxon>Salinivirga</taxon>
    </lineage>
</organism>
<name>A0A0S2HV21_9BACT</name>
<protein>
    <submittedName>
        <fullName evidence="1">Uncharacterized protein</fullName>
    </submittedName>
</protein>
<evidence type="ECO:0000313" key="1">
    <source>
        <dbReference type="EMBL" id="ALO13887.1"/>
    </source>
</evidence>
<accession>A0A0S2HV21</accession>
<sequence length="92" mass="10656">MIDKISKELLKASIDLNSKELIYEISWWFGTPSHSLKISDVELFNNYDIPSGWNGIGEKELSILERNGFLKKISETINEKDPLEKKIIYIIN</sequence>
<dbReference type="RefSeq" id="WP_057951496.1">
    <property type="nucleotide sequence ID" value="NZ_CP013118.1"/>
</dbReference>